<gene>
    <name evidence="2" type="ORF">B5F75_02350</name>
</gene>
<keyword evidence="1" id="KW-0732">Signal</keyword>
<evidence type="ECO:0000256" key="1">
    <source>
        <dbReference type="SAM" id="SignalP"/>
    </source>
</evidence>
<name>A0A1Y4DEW5_9BACT</name>
<dbReference type="GO" id="GO:0030288">
    <property type="term" value="C:outer membrane-bounded periplasmic space"/>
    <property type="evidence" value="ECO:0007669"/>
    <property type="project" value="InterPro"/>
</dbReference>
<evidence type="ECO:0000313" key="2">
    <source>
        <dbReference type="EMBL" id="OUO57637.1"/>
    </source>
</evidence>
<sequence>MKKILTLALFCLLALNGCTPKTVISKTYNFDQMNRIGVMGFSNTWPAMQGVENLFAKYLIDAGFKVVERAQLESVLKEHNISVSGYLSPETTREIGKILGVDVLLIGEVSSYTPARTELTMTATRRTEARPVYTQDVMQLPDGTYVGYTRNVGTQYTHSTDVRPTEYTINARVGIIAKLVDVETAEIIWIGSDEASSSSALDAADYIARGLVKSFTKELTKLQEQK</sequence>
<dbReference type="Gene3D" id="3.40.50.10610">
    <property type="entry name" value="ABC-type transport auxiliary lipoprotein component"/>
    <property type="match status" value="1"/>
</dbReference>
<evidence type="ECO:0008006" key="4">
    <source>
        <dbReference type="Google" id="ProtNLM"/>
    </source>
</evidence>
<comment type="caution">
    <text evidence="2">The sequence shown here is derived from an EMBL/GenBank/DDBJ whole genome shotgun (WGS) entry which is preliminary data.</text>
</comment>
<dbReference type="RefSeq" id="WP_087287341.1">
    <property type="nucleotide sequence ID" value="NZ_NFJD01000001.1"/>
</dbReference>
<keyword evidence="3" id="KW-1185">Reference proteome</keyword>
<dbReference type="OrthoDB" id="116322at2"/>
<feature type="chain" id="PRO_5012983314" description="DUF4136 domain-containing protein" evidence="1">
    <location>
        <begin position="21"/>
        <end position="226"/>
    </location>
</feature>
<dbReference type="AlphaFoldDB" id="A0A1Y4DEW5"/>
<organism evidence="2 3">
    <name type="scientific">Candidatus Avelusimicrobium gallicola</name>
    <dbReference type="NCBI Taxonomy" id="2562704"/>
    <lineage>
        <taxon>Bacteria</taxon>
        <taxon>Pseudomonadati</taxon>
        <taxon>Elusimicrobiota</taxon>
        <taxon>Elusimicrobia</taxon>
        <taxon>Elusimicrobiales</taxon>
        <taxon>Elusimicrobiaceae</taxon>
        <taxon>Candidatus Avelusimicrobium</taxon>
    </lineage>
</organism>
<protein>
    <recommendedName>
        <fullName evidence="4">DUF4136 domain-containing protein</fullName>
    </recommendedName>
</protein>
<reference evidence="3" key="1">
    <citation type="submission" date="2017-04" db="EMBL/GenBank/DDBJ databases">
        <title>Function of individual gut microbiota members based on whole genome sequencing of pure cultures obtained from chicken caecum.</title>
        <authorList>
            <person name="Medvecky M."/>
            <person name="Cejkova D."/>
            <person name="Polansky O."/>
            <person name="Karasova D."/>
            <person name="Kubasova T."/>
            <person name="Cizek A."/>
            <person name="Rychlik I."/>
        </authorList>
    </citation>
    <scope>NUCLEOTIDE SEQUENCE [LARGE SCALE GENOMIC DNA]</scope>
    <source>
        <strain evidence="3">An273</strain>
    </source>
</reference>
<dbReference type="InterPro" id="IPR005534">
    <property type="entry name" value="Curli_assmbl/transp-comp_CsgG"/>
</dbReference>
<dbReference type="EMBL" id="NFJD01000001">
    <property type="protein sequence ID" value="OUO57637.1"/>
    <property type="molecule type" value="Genomic_DNA"/>
</dbReference>
<proteinExistence type="predicted"/>
<evidence type="ECO:0000313" key="3">
    <source>
        <dbReference type="Proteomes" id="UP000196368"/>
    </source>
</evidence>
<accession>A0A1Y4DEW5</accession>
<dbReference type="Proteomes" id="UP000196368">
    <property type="component" value="Unassembled WGS sequence"/>
</dbReference>
<dbReference type="Pfam" id="PF03783">
    <property type="entry name" value="CsgG"/>
    <property type="match status" value="1"/>
</dbReference>
<feature type="signal peptide" evidence="1">
    <location>
        <begin position="1"/>
        <end position="20"/>
    </location>
</feature>